<keyword evidence="8" id="KW-1185">Reference proteome</keyword>
<evidence type="ECO:0000256" key="2">
    <source>
        <dbReference type="ARBA" id="ARBA00022573"/>
    </source>
</evidence>
<dbReference type="InterPro" id="IPR033949">
    <property type="entry name" value="CobQ_GATase1"/>
</dbReference>
<dbReference type="InterPro" id="IPR004459">
    <property type="entry name" value="CobQ_synth"/>
</dbReference>
<evidence type="ECO:0000313" key="7">
    <source>
        <dbReference type="EMBL" id="MCF4141287.1"/>
    </source>
</evidence>
<reference evidence="7 8" key="1">
    <citation type="submission" date="2022-01" db="EMBL/GenBank/DDBJ databases">
        <title>Dethiosulfovibrio faecalis sp. nov., a novel proteolytic, non-sulfur-reducing bacterium isolated from a marine aquaculture solid waste bioreactor.</title>
        <authorList>
            <person name="Grabowski S."/>
            <person name="Apolinario E."/>
            <person name="Schneider N."/>
            <person name="Marshall C.W."/>
            <person name="Sowers K.R."/>
        </authorList>
    </citation>
    <scope>NUCLEOTIDE SEQUENCE [LARGE SCALE GENOMIC DNA]</scope>
    <source>
        <strain evidence="7 8">DSM 12537</strain>
    </source>
</reference>
<dbReference type="Gene3D" id="3.40.50.300">
    <property type="entry name" value="P-loop containing nucleotide triphosphate hydrolases"/>
    <property type="match status" value="1"/>
</dbReference>
<dbReference type="Pfam" id="PF01656">
    <property type="entry name" value="CbiA"/>
    <property type="match status" value="1"/>
</dbReference>
<organism evidence="7 8">
    <name type="scientific">Dethiosulfovibrio marinus</name>
    <dbReference type="NCBI Taxonomy" id="133532"/>
    <lineage>
        <taxon>Bacteria</taxon>
        <taxon>Thermotogati</taxon>
        <taxon>Synergistota</taxon>
        <taxon>Synergistia</taxon>
        <taxon>Synergistales</taxon>
        <taxon>Dethiosulfovibrionaceae</taxon>
        <taxon>Dethiosulfovibrio</taxon>
    </lineage>
</organism>
<dbReference type="InterPro" id="IPR002586">
    <property type="entry name" value="CobQ/CobB/MinD/ParA_Nub-bd_dom"/>
</dbReference>
<evidence type="ECO:0000259" key="6">
    <source>
        <dbReference type="Pfam" id="PF07685"/>
    </source>
</evidence>
<dbReference type="Proteomes" id="UP001200430">
    <property type="component" value="Unassembled WGS sequence"/>
</dbReference>
<dbReference type="PANTHER" id="PTHR21343">
    <property type="entry name" value="DETHIOBIOTIN SYNTHETASE"/>
    <property type="match status" value="1"/>
</dbReference>
<dbReference type="Gene3D" id="3.40.50.880">
    <property type="match status" value="1"/>
</dbReference>
<dbReference type="SUPFAM" id="SSF52540">
    <property type="entry name" value="P-loop containing nucleoside triphosphate hydrolases"/>
    <property type="match status" value="1"/>
</dbReference>
<dbReference type="HAMAP" id="MF_00028">
    <property type="entry name" value="CobQ"/>
    <property type="match status" value="1"/>
</dbReference>
<feature type="domain" description="CobQ/CobB/MinD/ParA nucleotide binding" evidence="5">
    <location>
        <begin position="7"/>
        <end position="233"/>
    </location>
</feature>
<protein>
    <recommendedName>
        <fullName evidence="4">Cobyric acid synthase</fullName>
    </recommendedName>
</protein>
<gene>
    <name evidence="4" type="primary">cobQ</name>
    <name evidence="7" type="ORF">L2W38_00440</name>
</gene>
<comment type="pathway">
    <text evidence="1 4">Cofactor biosynthesis; adenosylcobalamin biosynthesis.</text>
</comment>
<keyword evidence="2 4" id="KW-0169">Cobalamin biosynthesis</keyword>
<dbReference type="InterPro" id="IPR029062">
    <property type="entry name" value="Class_I_gatase-like"/>
</dbReference>
<accession>A0ABS9EM92</accession>
<feature type="active site" description="Nucleophile" evidence="4">
    <location>
        <position position="332"/>
    </location>
</feature>
<dbReference type="NCBIfam" id="NF001989">
    <property type="entry name" value="PRK00784.1"/>
    <property type="match status" value="1"/>
</dbReference>
<dbReference type="EMBL" id="JAKGUD010000001">
    <property type="protein sequence ID" value="MCF4141287.1"/>
    <property type="molecule type" value="Genomic_DNA"/>
</dbReference>
<evidence type="ECO:0000256" key="4">
    <source>
        <dbReference type="HAMAP-Rule" id="MF_00028"/>
    </source>
</evidence>
<comment type="function">
    <text evidence="4">Catalyzes amidations at positions B, D, E, and G on adenosylcobyrinic A,C-diamide. NH(2) groups are provided by glutamine, and one molecule of ATP is hydrogenolyzed for each amidation.</text>
</comment>
<dbReference type="Pfam" id="PF07685">
    <property type="entry name" value="GATase_3"/>
    <property type="match status" value="1"/>
</dbReference>
<dbReference type="PANTHER" id="PTHR21343:SF1">
    <property type="entry name" value="COBYRIC ACID SYNTHASE"/>
    <property type="match status" value="1"/>
</dbReference>
<dbReference type="CDD" id="cd05389">
    <property type="entry name" value="CobQ_N"/>
    <property type="match status" value="1"/>
</dbReference>
<dbReference type="InterPro" id="IPR011698">
    <property type="entry name" value="GATase_3"/>
</dbReference>
<comment type="caution">
    <text evidence="7">The sequence shown here is derived from an EMBL/GenBank/DDBJ whole genome shotgun (WGS) entry which is preliminary data.</text>
</comment>
<dbReference type="InterPro" id="IPR027417">
    <property type="entry name" value="P-loop_NTPase"/>
</dbReference>
<dbReference type="SUPFAM" id="SSF52317">
    <property type="entry name" value="Class I glutamine amidotransferase-like"/>
    <property type="match status" value="1"/>
</dbReference>
<dbReference type="CDD" id="cd01750">
    <property type="entry name" value="GATase1_CobQ"/>
    <property type="match status" value="1"/>
</dbReference>
<evidence type="ECO:0000256" key="3">
    <source>
        <dbReference type="ARBA" id="ARBA00022962"/>
    </source>
</evidence>
<dbReference type="PROSITE" id="PS51274">
    <property type="entry name" value="GATASE_COBBQ"/>
    <property type="match status" value="1"/>
</dbReference>
<dbReference type="NCBIfam" id="TIGR00313">
    <property type="entry name" value="cobQ"/>
    <property type="match status" value="1"/>
</dbReference>
<keyword evidence="3 4" id="KW-0315">Glutamine amidotransferase</keyword>
<dbReference type="RefSeq" id="WP_236097616.1">
    <property type="nucleotide sequence ID" value="NZ_JAKGUD010000001.1"/>
</dbReference>
<proteinExistence type="inferred from homology"/>
<comment type="similarity">
    <text evidence="4">Belongs to the CobB/CobQ family. CobQ subfamily.</text>
</comment>
<dbReference type="InterPro" id="IPR047045">
    <property type="entry name" value="CobQ_N"/>
</dbReference>
<evidence type="ECO:0000259" key="5">
    <source>
        <dbReference type="Pfam" id="PF01656"/>
    </source>
</evidence>
<evidence type="ECO:0000256" key="1">
    <source>
        <dbReference type="ARBA" id="ARBA00004953"/>
    </source>
</evidence>
<feature type="active site" evidence="4">
    <location>
        <position position="437"/>
    </location>
</feature>
<feature type="domain" description="CobB/CobQ-like glutamine amidotransferase" evidence="6">
    <location>
        <begin position="255"/>
        <end position="442"/>
    </location>
</feature>
<evidence type="ECO:0000313" key="8">
    <source>
        <dbReference type="Proteomes" id="UP001200430"/>
    </source>
</evidence>
<sequence>MKAKTLMLQGTSSDVGKSVLATGLCRIFYRMGYSVVPFKAQNMALNSYVTMEGGEMGRAQVDQARAAGMEPSVDMNPVLLKPEGNSRSQVVVMGRPMVTLSAMDYHSRKVELWRSVTDSLDRLGERHDLIVIEGAGSPAEINLKANDIVNMRVARHLGSPVLLVGDIDRGGVFASLYGTLALLEEEERDLVRGFIINKFRGDLSLVGSGLDMLLNLTGKPTLGVIPYLNDLGVAQEDSVFLEEHDRLSRGSLDLVAIRYPRTSNYDDLDALAMEPDVGVRLVDSPCDMGRPDGIILPGSKSTVSDLLWMRENGLEAEILALAGSGVPVVGICGGFQMMGRTILDGDRVESSDERVRGMGLLDSVTSFKAEKRTVRTKGTVQGKLGFFGEVQGIDVEGYEIHMGRTDSPMKDGLFLLENGDLDGASDPEGLHWGTYLHGVFDLPDFRRSWLRSIGWRESGQGISLEQHRNRAFDRLADHMEEHMDMGELRRIVGL</sequence>
<name>A0ABS9EM92_9BACT</name>